<keyword evidence="3" id="KW-1185">Reference proteome</keyword>
<reference evidence="3" key="2">
    <citation type="submission" date="2015-01" db="EMBL/GenBank/DDBJ databases">
        <title>Comparative genome analysis of Bacillus coagulans HM-08, Clostridium butyricum HM-68, Bacillus subtilis HM-66 and Bacillus paralicheniformis BL-09.</title>
        <authorList>
            <person name="Zhang H."/>
        </authorList>
    </citation>
    <scope>NUCLEOTIDE SEQUENCE [LARGE SCALE GENOMIC DNA]</scope>
    <source>
        <strain evidence="3">HM-08</strain>
    </source>
</reference>
<evidence type="ECO:0000313" key="3">
    <source>
        <dbReference type="Proteomes" id="UP000032024"/>
    </source>
</evidence>
<evidence type="ECO:0000313" key="2">
    <source>
        <dbReference type="EMBL" id="KYC66924.1"/>
    </source>
</evidence>
<reference evidence="1" key="1">
    <citation type="submission" date="2015-01" db="EMBL/GenBank/DDBJ databases">
        <title>Comparative genome analysis of Bacillus coagulans HM-08, Clostridium butyricum HM-68, Bacillus subtilis HM-66 and Bacillus licheniformis BL-09.</title>
        <authorList>
            <person name="Zhang H."/>
        </authorList>
    </citation>
    <scope>NUCLEOTIDE SEQUENCE [LARGE SCALE GENOMIC DNA]</scope>
    <source>
        <strain evidence="1">HM-08</strain>
    </source>
</reference>
<dbReference type="Proteomes" id="UP000075288">
    <property type="component" value="Unassembled WGS sequence"/>
</dbReference>
<gene>
    <name evidence="2" type="ORF">B4098_2261</name>
    <name evidence="1" type="ORF">SB48_HM08orf01851</name>
</gene>
<reference evidence="2 4" key="3">
    <citation type="submission" date="2016-01" db="EMBL/GenBank/DDBJ databases">
        <title>Genome Sequences of Twelve Sporeforming Bacillus Species Isolated from Foods.</title>
        <authorList>
            <person name="Berendsen E.M."/>
            <person name="Wells-Bennik M.H."/>
            <person name="Krawcyk A.O."/>
            <person name="De Jong A."/>
            <person name="Holsappel S."/>
            <person name="Eijlander R.T."/>
            <person name="Kuipers O.P."/>
        </authorList>
    </citation>
    <scope>NUCLEOTIDE SEQUENCE [LARGE SCALE GENOMIC DNA]</scope>
    <source>
        <strain evidence="2 4">B4098</strain>
    </source>
</reference>
<dbReference type="AlphaFoldDB" id="A0A0C5C180"/>
<evidence type="ECO:0000313" key="1">
    <source>
        <dbReference type="EMBL" id="AJO21993.1"/>
    </source>
</evidence>
<dbReference type="STRING" id="1398.AB434_4049"/>
<sequence>MLSKQKNRNMKILLRLLWKEKRIFINIKYWKNRWRFLFKKGTNVVK</sequence>
<dbReference type="Proteomes" id="UP000032024">
    <property type="component" value="Chromosome"/>
</dbReference>
<dbReference type="EMBL" id="CP010525">
    <property type="protein sequence ID" value="AJO21993.1"/>
    <property type="molecule type" value="Genomic_DNA"/>
</dbReference>
<organism evidence="2 4">
    <name type="scientific">Heyndrickxia coagulans</name>
    <name type="common">Weizmannia coagulans</name>
    <dbReference type="NCBI Taxonomy" id="1398"/>
    <lineage>
        <taxon>Bacteria</taxon>
        <taxon>Bacillati</taxon>
        <taxon>Bacillota</taxon>
        <taxon>Bacilli</taxon>
        <taxon>Bacillales</taxon>
        <taxon>Bacillaceae</taxon>
        <taxon>Heyndrickxia</taxon>
    </lineage>
</organism>
<accession>A0A0C5C180</accession>
<name>A0A0C5C180_HEYCO</name>
<dbReference type="PATRIC" id="fig|1398.18.peg.1218"/>
<dbReference type="EMBL" id="LQYG01000003">
    <property type="protein sequence ID" value="KYC66924.1"/>
    <property type="molecule type" value="Genomic_DNA"/>
</dbReference>
<protein>
    <submittedName>
        <fullName evidence="2">Uncharacterized protein</fullName>
    </submittedName>
</protein>
<proteinExistence type="predicted"/>
<evidence type="ECO:0000313" key="4">
    <source>
        <dbReference type="Proteomes" id="UP000075288"/>
    </source>
</evidence>